<keyword evidence="4" id="KW-0408">Iron</keyword>
<evidence type="ECO:0000256" key="2">
    <source>
        <dbReference type="ARBA" id="ARBA00022723"/>
    </source>
</evidence>
<dbReference type="GO" id="GO:0051539">
    <property type="term" value="F:4 iron, 4 sulfur cluster binding"/>
    <property type="evidence" value="ECO:0007669"/>
    <property type="project" value="UniProtKB-KW"/>
</dbReference>
<keyword evidence="6" id="KW-0812">Transmembrane</keyword>
<evidence type="ECO:0000259" key="7">
    <source>
        <dbReference type="PROSITE" id="PS51379"/>
    </source>
</evidence>
<dbReference type="InterPro" id="IPR017900">
    <property type="entry name" value="4Fe4S_Fe_S_CS"/>
</dbReference>
<evidence type="ECO:0000313" key="8">
    <source>
        <dbReference type="EMBL" id="OIP37540.1"/>
    </source>
</evidence>
<evidence type="ECO:0000256" key="6">
    <source>
        <dbReference type="SAM" id="Phobius"/>
    </source>
</evidence>
<feature type="transmembrane region" description="Helical" evidence="6">
    <location>
        <begin position="319"/>
        <end position="344"/>
    </location>
</feature>
<dbReference type="AlphaFoldDB" id="A0A1J5DN83"/>
<dbReference type="PANTHER" id="PTHR43255">
    <property type="entry name" value="IRON-SULFUR-BINDING OXIDOREDUCTASE FADF-RELATED-RELATED"/>
    <property type="match status" value="1"/>
</dbReference>
<dbReference type="GO" id="GO:0046872">
    <property type="term" value="F:metal ion binding"/>
    <property type="evidence" value="ECO:0007669"/>
    <property type="project" value="UniProtKB-KW"/>
</dbReference>
<feature type="transmembrane region" description="Helical" evidence="6">
    <location>
        <begin position="158"/>
        <end position="179"/>
    </location>
</feature>
<evidence type="ECO:0000313" key="9">
    <source>
        <dbReference type="Proteomes" id="UP000183085"/>
    </source>
</evidence>
<dbReference type="SUPFAM" id="SSF103501">
    <property type="entry name" value="Respiratory nitrate reductase 1 gamma chain"/>
    <property type="match status" value="1"/>
</dbReference>
<dbReference type="SUPFAM" id="SSF46548">
    <property type="entry name" value="alpha-helical ferredoxin"/>
    <property type="match status" value="1"/>
</dbReference>
<evidence type="ECO:0000256" key="1">
    <source>
        <dbReference type="ARBA" id="ARBA00022485"/>
    </source>
</evidence>
<dbReference type="GO" id="GO:0016491">
    <property type="term" value="F:oxidoreductase activity"/>
    <property type="evidence" value="ECO:0007669"/>
    <property type="project" value="UniProtKB-KW"/>
</dbReference>
<dbReference type="EMBL" id="MNYI01000206">
    <property type="protein sequence ID" value="OIP37540.1"/>
    <property type="molecule type" value="Genomic_DNA"/>
</dbReference>
<dbReference type="PROSITE" id="PS00198">
    <property type="entry name" value="4FE4S_FER_1"/>
    <property type="match status" value="1"/>
</dbReference>
<dbReference type="InterPro" id="IPR051460">
    <property type="entry name" value="HdrC_iron-sulfur_subunit"/>
</dbReference>
<keyword evidence="1" id="KW-0004">4Fe-4S</keyword>
<keyword evidence="5" id="KW-0411">Iron-sulfur</keyword>
<keyword evidence="6" id="KW-1133">Transmembrane helix</keyword>
<dbReference type="STRING" id="1817895.AUJ95_08045"/>
<dbReference type="NCBIfam" id="NF038018">
    <property type="entry name" value="qmoC"/>
    <property type="match status" value="1"/>
</dbReference>
<name>A0A1J5DN83_9BACT</name>
<feature type="transmembrane region" description="Helical" evidence="6">
    <location>
        <begin position="116"/>
        <end position="138"/>
    </location>
</feature>
<dbReference type="InterPro" id="IPR036197">
    <property type="entry name" value="NarG-like_sf"/>
</dbReference>
<comment type="caution">
    <text evidence="8">The sequence shown here is derived from an EMBL/GenBank/DDBJ whole genome shotgun (WGS) entry which is preliminary data.</text>
</comment>
<dbReference type="InterPro" id="IPR009051">
    <property type="entry name" value="Helical_ferredxn"/>
</dbReference>
<dbReference type="Gene3D" id="1.20.950.20">
    <property type="entry name" value="Transmembrane di-heme cytochromes, Chain C"/>
    <property type="match status" value="1"/>
</dbReference>
<dbReference type="Pfam" id="PF13183">
    <property type="entry name" value="Fer4_8"/>
    <property type="match status" value="1"/>
</dbReference>
<feature type="transmembrane region" description="Helical" evidence="6">
    <location>
        <begin position="228"/>
        <end position="248"/>
    </location>
</feature>
<feature type="domain" description="4Fe-4S ferredoxin-type" evidence="7">
    <location>
        <begin position="59"/>
        <end position="90"/>
    </location>
</feature>
<evidence type="ECO:0000256" key="3">
    <source>
        <dbReference type="ARBA" id="ARBA00023002"/>
    </source>
</evidence>
<evidence type="ECO:0000256" key="5">
    <source>
        <dbReference type="ARBA" id="ARBA00023014"/>
    </source>
</evidence>
<evidence type="ECO:0000256" key="4">
    <source>
        <dbReference type="ARBA" id="ARBA00023004"/>
    </source>
</evidence>
<organism evidence="8 9">
    <name type="scientific">Candidatus Desantisbacteria bacterium CG2_30_40_21</name>
    <dbReference type="NCBI Taxonomy" id="1817895"/>
    <lineage>
        <taxon>Bacteria</taxon>
        <taxon>Candidatus Desantisiibacteriota</taxon>
    </lineage>
</organism>
<keyword evidence="3" id="KW-0560">Oxidoreductase</keyword>
<dbReference type="Proteomes" id="UP000183085">
    <property type="component" value="Unassembled WGS sequence"/>
</dbReference>
<dbReference type="InterPro" id="IPR017896">
    <property type="entry name" value="4Fe4S_Fe-S-bd"/>
</dbReference>
<dbReference type="PROSITE" id="PS51379">
    <property type="entry name" value="4FE4S_FER_2"/>
    <property type="match status" value="1"/>
</dbReference>
<feature type="transmembrane region" description="Helical" evidence="6">
    <location>
        <begin position="263"/>
        <end position="282"/>
    </location>
</feature>
<dbReference type="GO" id="GO:0005886">
    <property type="term" value="C:plasma membrane"/>
    <property type="evidence" value="ECO:0007669"/>
    <property type="project" value="TreeGrafter"/>
</dbReference>
<feature type="transmembrane region" description="Helical" evidence="6">
    <location>
        <begin position="294"/>
        <end position="313"/>
    </location>
</feature>
<protein>
    <recommendedName>
        <fullName evidence="7">4Fe-4S ferredoxin-type domain-containing protein</fullName>
    </recommendedName>
</protein>
<dbReference type="PANTHER" id="PTHR43255:SF1">
    <property type="entry name" value="IRON-SULFUR-BINDING OXIDOREDUCTASE FADF-RELATED"/>
    <property type="match status" value="1"/>
</dbReference>
<sequence length="368" mass="40757">MADIIKPDLSVVKQIISSGGESLKKCYQCATCSVVCKLSPDDSPFPRKEMINAQWGLKDKLVSDPDIWLCHQCGDCTAYCPRGAKPGEVIGAIRKMTIGHYAFPEFLATMVGNIKYLPLLIAFPVLFLLAVLGATGHLHIPEGEIVFGHLMPHTIIDAVFVPVFMFAAIVFAGGVLRFWKNIHGQCNGKCSFASIIPALISVKLEILAHNRFRKCEVNKGRAIAHMGVLYGFIGLAITTALAVFYLYILDRHSPYPLNSPLKIIGNISAIALLVGITLMVINRFKVKAQAGIGSYFDWLFIWVIYTVVLSGILSEVTRLLGIAMIAYPIYFLHLVSVFFLFFYAPYSKLAHMVYRTIAMVYARKAGRD</sequence>
<keyword evidence="6" id="KW-0472">Membrane</keyword>
<proteinExistence type="predicted"/>
<reference evidence="8 9" key="1">
    <citation type="journal article" date="2016" name="Environ. Microbiol.">
        <title>Genomic resolution of a cold subsurface aquifer community provides metabolic insights for novel microbes adapted to high CO concentrations.</title>
        <authorList>
            <person name="Probst A.J."/>
            <person name="Castelle C.J."/>
            <person name="Singh A."/>
            <person name="Brown C.T."/>
            <person name="Anantharaman K."/>
            <person name="Sharon I."/>
            <person name="Hug L.A."/>
            <person name="Burstein D."/>
            <person name="Emerson J.B."/>
            <person name="Thomas B.C."/>
            <person name="Banfield J.F."/>
        </authorList>
    </citation>
    <scope>NUCLEOTIDE SEQUENCE [LARGE SCALE GENOMIC DNA]</scope>
    <source>
        <strain evidence="8">CG2_30_40_21</strain>
    </source>
</reference>
<dbReference type="Gene3D" id="1.10.1060.10">
    <property type="entry name" value="Alpha-helical ferredoxin"/>
    <property type="match status" value="1"/>
</dbReference>
<keyword evidence="2" id="KW-0479">Metal-binding</keyword>
<accession>A0A1J5DN83</accession>
<gene>
    <name evidence="8" type="ORF">AUJ95_08045</name>
</gene>